<evidence type="ECO:0000256" key="3">
    <source>
        <dbReference type="ARBA" id="ARBA00022692"/>
    </source>
</evidence>
<dbReference type="PANTHER" id="PTHR30086:SF20">
    <property type="entry name" value="ARGININE EXPORTER PROTEIN ARGO-RELATED"/>
    <property type="match status" value="1"/>
</dbReference>
<organism evidence="7">
    <name type="scientific">marine sediment metagenome</name>
    <dbReference type="NCBI Taxonomy" id="412755"/>
    <lineage>
        <taxon>unclassified sequences</taxon>
        <taxon>metagenomes</taxon>
        <taxon>ecological metagenomes</taxon>
    </lineage>
</organism>
<sequence length="206" mass="21976">MTISLPDLLLYCGALLILFLTPGPVWLAIMARALSGGFSAAWPLALGVSIGDMLWPLVAVLGISWILSVFDAFMLVMRWIASGVFLVMGGLLIQHAEAKIDRDNRLTRPGTWAGFAAGLLAILGNPKAVLFYIGVLPGFFDLRAITWVDVAIIIAVSVTIPLIGNLIVAATVGKLRGLMTRPATLKRINMVAGILLICVGLIIPFV</sequence>
<dbReference type="AlphaFoldDB" id="A0A0F9TZ86"/>
<feature type="transmembrane region" description="Helical" evidence="6">
    <location>
        <begin position="113"/>
        <end position="133"/>
    </location>
</feature>
<reference evidence="7" key="1">
    <citation type="journal article" date="2015" name="Nature">
        <title>Complex archaea that bridge the gap between prokaryotes and eukaryotes.</title>
        <authorList>
            <person name="Spang A."/>
            <person name="Saw J.H."/>
            <person name="Jorgensen S.L."/>
            <person name="Zaremba-Niedzwiedzka K."/>
            <person name="Martijn J."/>
            <person name="Lind A.E."/>
            <person name="van Eijk R."/>
            <person name="Schleper C."/>
            <person name="Guy L."/>
            <person name="Ettema T.J."/>
        </authorList>
    </citation>
    <scope>NUCLEOTIDE SEQUENCE</scope>
</reference>
<comment type="subcellular location">
    <subcellularLocation>
        <location evidence="1">Cell membrane</location>
        <topology evidence="1">Multi-pass membrane protein</topology>
    </subcellularLocation>
</comment>
<gene>
    <name evidence="7" type="ORF">LCGC14_0670150</name>
</gene>
<feature type="transmembrane region" description="Helical" evidence="6">
    <location>
        <begin position="6"/>
        <end position="29"/>
    </location>
</feature>
<feature type="transmembrane region" description="Helical" evidence="6">
    <location>
        <begin position="188"/>
        <end position="205"/>
    </location>
</feature>
<dbReference type="Pfam" id="PF01810">
    <property type="entry name" value="LysE"/>
    <property type="match status" value="1"/>
</dbReference>
<evidence type="ECO:0000256" key="1">
    <source>
        <dbReference type="ARBA" id="ARBA00004651"/>
    </source>
</evidence>
<keyword evidence="2" id="KW-1003">Cell membrane</keyword>
<keyword evidence="5 6" id="KW-0472">Membrane</keyword>
<evidence type="ECO:0000313" key="7">
    <source>
        <dbReference type="EMBL" id="KKN46708.1"/>
    </source>
</evidence>
<dbReference type="GO" id="GO:0015171">
    <property type="term" value="F:amino acid transmembrane transporter activity"/>
    <property type="evidence" value="ECO:0007669"/>
    <property type="project" value="TreeGrafter"/>
</dbReference>
<name>A0A0F9TZ86_9ZZZZ</name>
<keyword evidence="4 6" id="KW-1133">Transmembrane helix</keyword>
<evidence type="ECO:0000256" key="6">
    <source>
        <dbReference type="SAM" id="Phobius"/>
    </source>
</evidence>
<evidence type="ECO:0000256" key="5">
    <source>
        <dbReference type="ARBA" id="ARBA00023136"/>
    </source>
</evidence>
<dbReference type="PANTHER" id="PTHR30086">
    <property type="entry name" value="ARGININE EXPORTER PROTEIN ARGO"/>
    <property type="match status" value="1"/>
</dbReference>
<evidence type="ECO:0000256" key="4">
    <source>
        <dbReference type="ARBA" id="ARBA00022989"/>
    </source>
</evidence>
<feature type="transmembrane region" description="Helical" evidence="6">
    <location>
        <begin position="72"/>
        <end position="93"/>
    </location>
</feature>
<proteinExistence type="predicted"/>
<comment type="caution">
    <text evidence="7">The sequence shown here is derived from an EMBL/GenBank/DDBJ whole genome shotgun (WGS) entry which is preliminary data.</text>
</comment>
<accession>A0A0F9TZ86</accession>
<keyword evidence="3 6" id="KW-0812">Transmembrane</keyword>
<protein>
    <submittedName>
        <fullName evidence="7">Uncharacterized protein</fullName>
    </submittedName>
</protein>
<feature type="transmembrane region" description="Helical" evidence="6">
    <location>
        <begin position="41"/>
        <end position="66"/>
    </location>
</feature>
<dbReference type="GO" id="GO:0005886">
    <property type="term" value="C:plasma membrane"/>
    <property type="evidence" value="ECO:0007669"/>
    <property type="project" value="UniProtKB-SubCell"/>
</dbReference>
<evidence type="ECO:0000256" key="2">
    <source>
        <dbReference type="ARBA" id="ARBA00022475"/>
    </source>
</evidence>
<dbReference type="InterPro" id="IPR001123">
    <property type="entry name" value="LeuE-type"/>
</dbReference>
<feature type="transmembrane region" description="Helical" evidence="6">
    <location>
        <begin position="145"/>
        <end position="168"/>
    </location>
</feature>
<dbReference type="EMBL" id="LAZR01001315">
    <property type="protein sequence ID" value="KKN46708.1"/>
    <property type="molecule type" value="Genomic_DNA"/>
</dbReference>